<reference evidence="1 4" key="1">
    <citation type="submission" date="2023-01" db="EMBL/GenBank/DDBJ databases">
        <authorList>
            <person name="Whitehead M."/>
        </authorList>
    </citation>
    <scope>NUCLEOTIDE SEQUENCE [LARGE SCALE GENOMIC DNA]</scope>
</reference>
<dbReference type="Proteomes" id="UP001160148">
    <property type="component" value="Unassembled WGS sequence"/>
</dbReference>
<name>A0AAV0Y0C2_9HEMI</name>
<dbReference type="AlphaFoldDB" id="A0AAV0Y0C2"/>
<evidence type="ECO:0000313" key="1">
    <source>
        <dbReference type="EMBL" id="CAI6372936.1"/>
    </source>
</evidence>
<protein>
    <submittedName>
        <fullName evidence="1">Uncharacterized protein</fullName>
    </submittedName>
</protein>
<dbReference type="EMBL" id="CARXXK010001085">
    <property type="protein sequence ID" value="CAI6373229.1"/>
    <property type="molecule type" value="Genomic_DNA"/>
</dbReference>
<evidence type="ECO:0000313" key="4">
    <source>
        <dbReference type="Proteomes" id="UP001160148"/>
    </source>
</evidence>
<sequence length="99" mass="10958">MQKHIDSARAVDRQTTYKGARPTQQIVLCSSSSNWLISPRFSATFWKAKTNGNIRPRLLGLSAAQIRVRACRVTAAAVVYSSFCFFSAHHALGHPPWVG</sequence>
<dbReference type="EMBL" id="CARXXK010001085">
    <property type="protein sequence ID" value="CAI6373041.1"/>
    <property type="molecule type" value="Genomic_DNA"/>
</dbReference>
<comment type="caution">
    <text evidence="1">The sequence shown here is derived from an EMBL/GenBank/DDBJ whole genome shotgun (WGS) entry which is preliminary data.</text>
</comment>
<organism evidence="1 4">
    <name type="scientific">Macrosiphum euphorbiae</name>
    <name type="common">potato aphid</name>
    <dbReference type="NCBI Taxonomy" id="13131"/>
    <lineage>
        <taxon>Eukaryota</taxon>
        <taxon>Metazoa</taxon>
        <taxon>Ecdysozoa</taxon>
        <taxon>Arthropoda</taxon>
        <taxon>Hexapoda</taxon>
        <taxon>Insecta</taxon>
        <taxon>Pterygota</taxon>
        <taxon>Neoptera</taxon>
        <taxon>Paraneoptera</taxon>
        <taxon>Hemiptera</taxon>
        <taxon>Sternorrhyncha</taxon>
        <taxon>Aphidomorpha</taxon>
        <taxon>Aphidoidea</taxon>
        <taxon>Aphididae</taxon>
        <taxon>Macrosiphini</taxon>
        <taxon>Macrosiphum</taxon>
    </lineage>
</organism>
<evidence type="ECO:0000313" key="2">
    <source>
        <dbReference type="EMBL" id="CAI6373041.1"/>
    </source>
</evidence>
<accession>A0AAV0Y0C2</accession>
<dbReference type="EMBL" id="CARXXK010001085">
    <property type="protein sequence ID" value="CAI6372936.1"/>
    <property type="molecule type" value="Genomic_DNA"/>
</dbReference>
<keyword evidence="4" id="KW-1185">Reference proteome</keyword>
<gene>
    <name evidence="1" type="ORF">MEUPH1_LOCUS26745</name>
    <name evidence="2" type="ORF">MEUPH1_LOCUS26841</name>
    <name evidence="3" type="ORF">MEUPH1_LOCUS27008</name>
</gene>
<proteinExistence type="predicted"/>
<evidence type="ECO:0000313" key="3">
    <source>
        <dbReference type="EMBL" id="CAI6373229.1"/>
    </source>
</evidence>